<comment type="caution">
    <text evidence="7">The sequence shown here is derived from an EMBL/GenBank/DDBJ whole genome shotgun (WGS) entry which is preliminary data.</text>
</comment>
<feature type="chain" id="PRO_5040335141" evidence="6">
    <location>
        <begin position="24"/>
        <end position="343"/>
    </location>
</feature>
<keyword evidence="2 5" id="KW-0378">Hydrolase</keyword>
<dbReference type="GO" id="GO:0004553">
    <property type="term" value="F:hydrolase activity, hydrolyzing O-glycosyl compounds"/>
    <property type="evidence" value="ECO:0007669"/>
    <property type="project" value="InterPro"/>
</dbReference>
<dbReference type="OrthoDB" id="941679at2759"/>
<accession>A0A9N7NDR7</accession>
<evidence type="ECO:0000256" key="2">
    <source>
        <dbReference type="ARBA" id="ARBA00022801"/>
    </source>
</evidence>
<dbReference type="Pfam" id="PF00332">
    <property type="entry name" value="Glyco_hydro_17"/>
    <property type="match status" value="1"/>
</dbReference>
<evidence type="ECO:0000256" key="6">
    <source>
        <dbReference type="SAM" id="SignalP"/>
    </source>
</evidence>
<keyword evidence="8" id="KW-1185">Reference proteome</keyword>
<gene>
    <name evidence="7" type="ORF">SHERM_25370</name>
</gene>
<dbReference type="Gene3D" id="3.20.20.80">
    <property type="entry name" value="Glycosidases"/>
    <property type="match status" value="1"/>
</dbReference>
<keyword evidence="6" id="KW-0732">Signal</keyword>
<dbReference type="InterPro" id="IPR044965">
    <property type="entry name" value="Glyco_hydro_17_plant"/>
</dbReference>
<feature type="signal peptide" evidence="6">
    <location>
        <begin position="1"/>
        <end position="23"/>
    </location>
</feature>
<dbReference type="InterPro" id="IPR017853">
    <property type="entry name" value="GH"/>
</dbReference>
<proteinExistence type="inferred from homology"/>
<dbReference type="GO" id="GO:0005975">
    <property type="term" value="P:carbohydrate metabolic process"/>
    <property type="evidence" value="ECO:0007669"/>
    <property type="project" value="InterPro"/>
</dbReference>
<evidence type="ECO:0000313" key="8">
    <source>
        <dbReference type="Proteomes" id="UP001153555"/>
    </source>
</evidence>
<reference evidence="7" key="1">
    <citation type="submission" date="2019-12" db="EMBL/GenBank/DDBJ databases">
        <authorList>
            <person name="Scholes J."/>
        </authorList>
    </citation>
    <scope>NUCLEOTIDE SEQUENCE</scope>
</reference>
<dbReference type="SUPFAM" id="SSF51445">
    <property type="entry name" value="(Trans)glycosidases"/>
    <property type="match status" value="1"/>
</dbReference>
<evidence type="ECO:0000313" key="7">
    <source>
        <dbReference type="EMBL" id="CAA0829857.1"/>
    </source>
</evidence>
<dbReference type="InterPro" id="IPR000490">
    <property type="entry name" value="Glyco_hydro_17"/>
</dbReference>
<evidence type="ECO:0000256" key="4">
    <source>
        <dbReference type="RuleBase" id="RU004335"/>
    </source>
</evidence>
<dbReference type="PANTHER" id="PTHR32227">
    <property type="entry name" value="GLUCAN ENDO-1,3-BETA-GLUCOSIDASE BG1-RELATED-RELATED"/>
    <property type="match status" value="1"/>
</dbReference>
<keyword evidence="3 5" id="KW-0326">Glycosidase</keyword>
<evidence type="ECO:0000256" key="3">
    <source>
        <dbReference type="ARBA" id="ARBA00023295"/>
    </source>
</evidence>
<name>A0A9N7NDR7_STRHE</name>
<dbReference type="Proteomes" id="UP001153555">
    <property type="component" value="Unassembled WGS sequence"/>
</dbReference>
<sequence length="343" mass="37177">MVKCLLIIVVIVITLRTAVVVDADIGACYGTLGDNLPPPNEVIELCRENNIRKLRLYNPNPSVLAALQSHGDISVTVGVPNEEITGISQNAPLAKSWVEANILNYPGVNFRYIAVGNEISPADPATADIAPHVGPAMKNIHDELASTGLDSKVKVSTSLSMQVLGQSYPPSAGEFRADVRPEFIDPIIEFLVATQSPLLVNVYPYFAYVGNTEDINLDFALFTSTSVVIKDGSYEYWNLFDAMVDAIRAALEKAGGASLEIVVSETGWPTAGGTATSVENACTYNSNLVESVENGTPRKPRIAIETYIFDLIDEDQKSPELEKHWGLFLSNKQPKYPLSSESS</sequence>
<dbReference type="AlphaFoldDB" id="A0A9N7NDR7"/>
<evidence type="ECO:0000256" key="5">
    <source>
        <dbReference type="RuleBase" id="RU004336"/>
    </source>
</evidence>
<dbReference type="EMBL" id="CACSLK010027789">
    <property type="protein sequence ID" value="CAA0829857.1"/>
    <property type="molecule type" value="Genomic_DNA"/>
</dbReference>
<evidence type="ECO:0000256" key="1">
    <source>
        <dbReference type="ARBA" id="ARBA00008773"/>
    </source>
</evidence>
<dbReference type="PROSITE" id="PS00587">
    <property type="entry name" value="GLYCOSYL_HYDROL_F17"/>
    <property type="match status" value="1"/>
</dbReference>
<comment type="similarity">
    <text evidence="1 4">Belongs to the glycosyl hydrolase 17 family.</text>
</comment>
<protein>
    <submittedName>
        <fullName evidence="7">Glycosyl hydrolase superfamily protein</fullName>
    </submittedName>
</protein>
<dbReference type="FunFam" id="3.20.20.80:FF:000010">
    <property type="entry name" value="glucan endo-1,3-beta-glucosidase, basic"/>
    <property type="match status" value="1"/>
</dbReference>
<organism evidence="7 8">
    <name type="scientific">Striga hermonthica</name>
    <name type="common">Purple witchweed</name>
    <name type="synonym">Buchnera hermonthica</name>
    <dbReference type="NCBI Taxonomy" id="68872"/>
    <lineage>
        <taxon>Eukaryota</taxon>
        <taxon>Viridiplantae</taxon>
        <taxon>Streptophyta</taxon>
        <taxon>Embryophyta</taxon>
        <taxon>Tracheophyta</taxon>
        <taxon>Spermatophyta</taxon>
        <taxon>Magnoliopsida</taxon>
        <taxon>eudicotyledons</taxon>
        <taxon>Gunneridae</taxon>
        <taxon>Pentapetalae</taxon>
        <taxon>asterids</taxon>
        <taxon>lamiids</taxon>
        <taxon>Lamiales</taxon>
        <taxon>Orobanchaceae</taxon>
        <taxon>Buchnereae</taxon>
        <taxon>Striga</taxon>
    </lineage>
</organism>